<feature type="region of interest" description="Disordered" evidence="8">
    <location>
        <begin position="21"/>
        <end position="52"/>
    </location>
</feature>
<keyword evidence="2" id="KW-0479">Metal-binding</keyword>
<evidence type="ECO:0000313" key="11">
    <source>
        <dbReference type="Proteomes" id="UP000648187"/>
    </source>
</evidence>
<reference evidence="10" key="1">
    <citation type="submission" date="2020-08" db="EMBL/GenBank/DDBJ databases">
        <title>Spodoptera exigua strain:BAW_Kor-Di-RS1 Genome sequencing and assembly.</title>
        <authorList>
            <person name="Kim J."/>
            <person name="Nam H.Y."/>
            <person name="Kwon M."/>
            <person name="Choi J.H."/>
            <person name="Cho S.R."/>
            <person name="Kim G.-H."/>
        </authorList>
    </citation>
    <scope>NUCLEOTIDE SEQUENCE</scope>
    <source>
        <strain evidence="10">BAW_Kor-Di-RS1</strain>
        <tissue evidence="10">Whole-body</tissue>
    </source>
</reference>
<feature type="domain" description="BED-type" evidence="9">
    <location>
        <begin position="54"/>
        <end position="84"/>
    </location>
</feature>
<evidence type="ECO:0000256" key="8">
    <source>
        <dbReference type="SAM" id="MobiDB-lite"/>
    </source>
</evidence>
<proteinExistence type="predicted"/>
<organism evidence="10 11">
    <name type="scientific">Spodoptera exigua</name>
    <name type="common">Beet armyworm</name>
    <name type="synonym">Noctua fulgens</name>
    <dbReference type="NCBI Taxonomy" id="7107"/>
    <lineage>
        <taxon>Eukaryota</taxon>
        <taxon>Metazoa</taxon>
        <taxon>Ecdysozoa</taxon>
        <taxon>Arthropoda</taxon>
        <taxon>Hexapoda</taxon>
        <taxon>Insecta</taxon>
        <taxon>Pterygota</taxon>
        <taxon>Neoptera</taxon>
        <taxon>Endopterygota</taxon>
        <taxon>Lepidoptera</taxon>
        <taxon>Glossata</taxon>
        <taxon>Ditrysia</taxon>
        <taxon>Noctuoidea</taxon>
        <taxon>Noctuidae</taxon>
        <taxon>Amphipyrinae</taxon>
        <taxon>Spodoptera</taxon>
    </lineage>
</organism>
<evidence type="ECO:0000256" key="3">
    <source>
        <dbReference type="ARBA" id="ARBA00022771"/>
    </source>
</evidence>
<evidence type="ECO:0000256" key="4">
    <source>
        <dbReference type="ARBA" id="ARBA00022833"/>
    </source>
</evidence>
<feature type="compositionally biased region" description="Basic and acidic residues" evidence="8">
    <location>
        <begin position="22"/>
        <end position="34"/>
    </location>
</feature>
<comment type="subcellular location">
    <subcellularLocation>
        <location evidence="1">Nucleus</location>
    </subcellularLocation>
</comment>
<gene>
    <name evidence="10" type="ORF">HW555_006458</name>
</gene>
<keyword evidence="4" id="KW-0862">Zinc</keyword>
<dbReference type="GO" id="GO:0008270">
    <property type="term" value="F:zinc ion binding"/>
    <property type="evidence" value="ECO:0007669"/>
    <property type="project" value="UniProtKB-KW"/>
</dbReference>
<dbReference type="SUPFAM" id="SSF53098">
    <property type="entry name" value="Ribonuclease H-like"/>
    <property type="match status" value="1"/>
</dbReference>
<dbReference type="PANTHER" id="PTHR46481:SF10">
    <property type="entry name" value="ZINC FINGER BED DOMAIN-CONTAINING PROTEIN 39"/>
    <property type="match status" value="1"/>
</dbReference>
<name>A0A835L5A5_SPOEX</name>
<dbReference type="Proteomes" id="UP000648187">
    <property type="component" value="Unassembled WGS sequence"/>
</dbReference>
<keyword evidence="11" id="KW-1185">Reference proteome</keyword>
<evidence type="ECO:0000313" key="10">
    <source>
        <dbReference type="EMBL" id="KAF9416046.1"/>
    </source>
</evidence>
<dbReference type="AlphaFoldDB" id="A0A835L5A5"/>
<evidence type="ECO:0000256" key="1">
    <source>
        <dbReference type="ARBA" id="ARBA00004123"/>
    </source>
</evidence>
<keyword evidence="3" id="KW-0863">Zinc-finger</keyword>
<evidence type="ECO:0000256" key="7">
    <source>
        <dbReference type="ARBA" id="ARBA00023242"/>
    </source>
</evidence>
<comment type="caution">
    <text evidence="10">The sequence shown here is derived from an EMBL/GenBank/DDBJ whole genome shotgun (WGS) entry which is preliminary data.</text>
</comment>
<accession>A0A835L5A5</accession>
<evidence type="ECO:0000259" key="9">
    <source>
        <dbReference type="Pfam" id="PF02892"/>
    </source>
</evidence>
<dbReference type="Pfam" id="PF02892">
    <property type="entry name" value="zf-BED"/>
    <property type="match status" value="1"/>
</dbReference>
<dbReference type="InterPro" id="IPR003656">
    <property type="entry name" value="Znf_BED"/>
</dbReference>
<evidence type="ECO:0000256" key="6">
    <source>
        <dbReference type="ARBA" id="ARBA00023163"/>
    </source>
</evidence>
<dbReference type="InterPro" id="IPR012337">
    <property type="entry name" value="RNaseH-like_sf"/>
</dbReference>
<dbReference type="PANTHER" id="PTHR46481">
    <property type="entry name" value="ZINC FINGER BED DOMAIN-CONTAINING PROTEIN 4"/>
    <property type="match status" value="1"/>
</dbReference>
<protein>
    <recommendedName>
        <fullName evidence="9">BED-type domain-containing protein</fullName>
    </recommendedName>
</protein>
<evidence type="ECO:0000256" key="2">
    <source>
        <dbReference type="ARBA" id="ARBA00022723"/>
    </source>
</evidence>
<dbReference type="GO" id="GO:0005634">
    <property type="term" value="C:nucleus"/>
    <property type="evidence" value="ECO:0007669"/>
    <property type="project" value="UniProtKB-SubCell"/>
</dbReference>
<dbReference type="GO" id="GO:0003677">
    <property type="term" value="F:DNA binding"/>
    <property type="evidence" value="ECO:0007669"/>
    <property type="project" value="InterPro"/>
</dbReference>
<evidence type="ECO:0000256" key="5">
    <source>
        <dbReference type="ARBA" id="ARBA00023015"/>
    </source>
</evidence>
<dbReference type="InterPro" id="IPR052035">
    <property type="entry name" value="ZnF_BED_domain_contain"/>
</dbReference>
<dbReference type="EMBL" id="JACKWZ010000097">
    <property type="protein sequence ID" value="KAF9416046.1"/>
    <property type="molecule type" value="Genomic_DNA"/>
</dbReference>
<keyword evidence="7" id="KW-0539">Nucleus</keyword>
<feature type="region of interest" description="Disordered" evidence="8">
    <location>
        <begin position="424"/>
        <end position="448"/>
    </location>
</feature>
<sequence length="563" mass="64341">MFGITYNLRPTMSATRVRFARRREASERGPRDARGGSACAAGGGRSKGSAMNNDTAQCSICKKDYSRKGRTNTSLKNHLKCKHPEGYSCFLNCEIENQEASTKSLKEGKIPTPIEQAKKQLSLEEALRADKQYDKNNPKSVMIDKLIGEMIAVQDLPFHFVEGIGFRRLMSAIMPKYNLRGPNFFTNYVCNDLYDKVAAEVKKIIKEFKHMTFTQIFGRTRAQTLTCHGINENFERKSIILKCETFEDRYTGDIIAEKYECMLTEWGITRDQVHCIIRDEGSNMKRAMAISQFRDIDCTAHKLQLCVKHGLKSHQNLLAPFEESTRELSNSNALISSVIPLIQVLTRKLDEQLNKTDNSEVVTHLITVLKTNIISKFSDINNNFLYTISTFLDPRYKTKLFSEILKENVETEILRLCNACETYSPPPPKRSRSAASIEGGEKQPSTSSACKLSLQNELEVMLCSSDEEESSSIDVSSDMNLKILLKQYSKEKRITLSENPLDWWRTGTYVVELRIKNYLHWLRDSWHLPPRVFLVNNCSAVPELFINLPEIDSKLKRHLSFCF</sequence>
<keyword evidence="5" id="KW-0805">Transcription regulation</keyword>
<keyword evidence="6" id="KW-0804">Transcription</keyword>